<evidence type="ECO:0000313" key="2">
    <source>
        <dbReference type="EMBL" id="MCH88389.1"/>
    </source>
</evidence>
<evidence type="ECO:0000313" key="3">
    <source>
        <dbReference type="Proteomes" id="UP000265520"/>
    </source>
</evidence>
<evidence type="ECO:0000256" key="1">
    <source>
        <dbReference type="SAM" id="MobiDB-lite"/>
    </source>
</evidence>
<comment type="caution">
    <text evidence="2">The sequence shown here is derived from an EMBL/GenBank/DDBJ whole genome shotgun (WGS) entry which is preliminary data.</text>
</comment>
<name>A0A392MN68_9FABA</name>
<proteinExistence type="predicted"/>
<keyword evidence="3" id="KW-1185">Reference proteome</keyword>
<protein>
    <submittedName>
        <fullName evidence="2">Uncharacterized protein</fullName>
    </submittedName>
</protein>
<dbReference type="AlphaFoldDB" id="A0A392MN68"/>
<dbReference type="Proteomes" id="UP000265520">
    <property type="component" value="Unassembled WGS sequence"/>
</dbReference>
<gene>
    <name evidence="2" type="ORF">A2U01_0009274</name>
</gene>
<sequence>MGKKQRNRRATAANPAPAPAPAPADFVNVNMRCGDDYKVQIEEAVKANANSSIIFGMETGGVIYTTLRAIQAEIRNQNRRNRRHDRLSTELEELLNDLNFLPEPHGYEKKLGAELRFKG</sequence>
<feature type="region of interest" description="Disordered" evidence="1">
    <location>
        <begin position="1"/>
        <end position="24"/>
    </location>
</feature>
<reference evidence="2 3" key="1">
    <citation type="journal article" date="2018" name="Front. Plant Sci.">
        <title>Red Clover (Trifolium pratense) and Zigzag Clover (T. medium) - A Picture of Genomic Similarities and Differences.</title>
        <authorList>
            <person name="Dluhosova J."/>
            <person name="Istvanek J."/>
            <person name="Nedelnik J."/>
            <person name="Repkova J."/>
        </authorList>
    </citation>
    <scope>NUCLEOTIDE SEQUENCE [LARGE SCALE GENOMIC DNA]</scope>
    <source>
        <strain evidence="3">cv. 10/8</strain>
        <tissue evidence="2">Leaf</tissue>
    </source>
</reference>
<accession>A0A392MN68</accession>
<dbReference type="EMBL" id="LXQA010014078">
    <property type="protein sequence ID" value="MCH88389.1"/>
    <property type="molecule type" value="Genomic_DNA"/>
</dbReference>
<organism evidence="2 3">
    <name type="scientific">Trifolium medium</name>
    <dbReference type="NCBI Taxonomy" id="97028"/>
    <lineage>
        <taxon>Eukaryota</taxon>
        <taxon>Viridiplantae</taxon>
        <taxon>Streptophyta</taxon>
        <taxon>Embryophyta</taxon>
        <taxon>Tracheophyta</taxon>
        <taxon>Spermatophyta</taxon>
        <taxon>Magnoliopsida</taxon>
        <taxon>eudicotyledons</taxon>
        <taxon>Gunneridae</taxon>
        <taxon>Pentapetalae</taxon>
        <taxon>rosids</taxon>
        <taxon>fabids</taxon>
        <taxon>Fabales</taxon>
        <taxon>Fabaceae</taxon>
        <taxon>Papilionoideae</taxon>
        <taxon>50 kb inversion clade</taxon>
        <taxon>NPAAA clade</taxon>
        <taxon>Hologalegina</taxon>
        <taxon>IRL clade</taxon>
        <taxon>Trifolieae</taxon>
        <taxon>Trifolium</taxon>
    </lineage>
</organism>